<dbReference type="AlphaFoldDB" id="A0A4Q2UPB9"/>
<dbReference type="EMBL" id="SBLB01000003">
    <property type="protein sequence ID" value="RYC69641.1"/>
    <property type="molecule type" value="Genomic_DNA"/>
</dbReference>
<dbReference type="RefSeq" id="WP_129601872.1">
    <property type="nucleotide sequence ID" value="NZ_SBLB01000003.1"/>
</dbReference>
<name>A0A4Q2UPB9_9BACT</name>
<protein>
    <submittedName>
        <fullName evidence="1">Uncharacterized protein</fullName>
    </submittedName>
</protein>
<reference evidence="1 2" key="1">
    <citation type="submission" date="2019-01" db="EMBL/GenBank/DDBJ databases">
        <title>Spirosoma flava sp. nov., a propanil-degrading bacterium isolated from herbicide-contaminated soil.</title>
        <authorList>
            <person name="Zhang L."/>
            <person name="Jiang J.-D."/>
        </authorList>
    </citation>
    <scope>NUCLEOTIDE SEQUENCE [LARGE SCALE GENOMIC DNA]</scope>
    <source>
        <strain evidence="1 2">TY50</strain>
    </source>
</reference>
<evidence type="ECO:0000313" key="2">
    <source>
        <dbReference type="Proteomes" id="UP000290407"/>
    </source>
</evidence>
<sequence>MTWMEAHDRITFFLSQEGRPWYNQEEIDMALQQAQRDWLRQELSAAESNGESRESLGLITRIVTGEGTVIDMSADKFKGLVRLLSIECRWKDPQTGSAGTFVAVRPVSRDALARTMRNPFGRATDAQPLYVMGQPNVQPGSEPALQVTLLSESPPSSWRVSFVVEPAQPDGANKPDDLWTGVGPLQQQQIIQRAVQWLMHQQDNTPAWQRQAQTQT</sequence>
<proteinExistence type="predicted"/>
<dbReference type="Proteomes" id="UP000290407">
    <property type="component" value="Unassembled WGS sequence"/>
</dbReference>
<gene>
    <name evidence="1" type="ORF">EQG79_13655</name>
</gene>
<keyword evidence="2" id="KW-1185">Reference proteome</keyword>
<evidence type="ECO:0000313" key="1">
    <source>
        <dbReference type="EMBL" id="RYC69641.1"/>
    </source>
</evidence>
<comment type="caution">
    <text evidence="1">The sequence shown here is derived from an EMBL/GenBank/DDBJ whole genome shotgun (WGS) entry which is preliminary data.</text>
</comment>
<organism evidence="1 2">
    <name type="scientific">Spirosoma sordidisoli</name>
    <dbReference type="NCBI Taxonomy" id="2502893"/>
    <lineage>
        <taxon>Bacteria</taxon>
        <taxon>Pseudomonadati</taxon>
        <taxon>Bacteroidota</taxon>
        <taxon>Cytophagia</taxon>
        <taxon>Cytophagales</taxon>
        <taxon>Cytophagaceae</taxon>
        <taxon>Spirosoma</taxon>
    </lineage>
</organism>
<accession>A0A4Q2UPB9</accession>